<dbReference type="GO" id="GO:0016491">
    <property type="term" value="F:oxidoreductase activity"/>
    <property type="evidence" value="ECO:0007669"/>
    <property type="project" value="UniProtKB-KW"/>
</dbReference>
<dbReference type="CDD" id="cd01076">
    <property type="entry name" value="NAD_bind_1_Glu_DH"/>
    <property type="match status" value="1"/>
</dbReference>
<dbReference type="PIRSF" id="PIRSF000185">
    <property type="entry name" value="Glu_DH"/>
    <property type="match status" value="1"/>
</dbReference>
<accession>A0ABW4P1U8</accession>
<dbReference type="SMART" id="SM00839">
    <property type="entry name" value="ELFV_dehydrog"/>
    <property type="match status" value="1"/>
</dbReference>
<dbReference type="Gene3D" id="3.40.50.10860">
    <property type="entry name" value="Leucine Dehydrogenase, chain A, domain 1"/>
    <property type="match status" value="1"/>
</dbReference>
<dbReference type="Proteomes" id="UP001597286">
    <property type="component" value="Unassembled WGS sequence"/>
</dbReference>
<dbReference type="RefSeq" id="WP_378484486.1">
    <property type="nucleotide sequence ID" value="NZ_JBHUFB010000009.1"/>
</dbReference>
<evidence type="ECO:0000259" key="5">
    <source>
        <dbReference type="SMART" id="SM00839"/>
    </source>
</evidence>
<dbReference type="InterPro" id="IPR006096">
    <property type="entry name" value="Glu/Leu/Phe/Val/Trp_DH_C"/>
</dbReference>
<dbReference type="InterPro" id="IPR006095">
    <property type="entry name" value="Glu/Leu/Phe/Val/Trp_DH"/>
</dbReference>
<sequence>MTVVDVFERTSGPYEDALTRYRASADRLALEPGVRSVLQHPRREMSVAVPLVRDDGRVEMLTGHRVQHNLARGPGKGGIRYSPLVDLNEIRALAMWMTWKCALLDIPYGGAKGGVTVDPSTCSADELERVTRNFVSGIGPIIGPDTDIPAPDVGTDERTMAWIMDAFSTTAGRAVPGVVTGKPLALGGSQGRVSATAHGVAHVADLALKHVGMNHGGVTVAVHGFGNVGAWTATLLHQAGHRVVAVADRFGAVWNGNGLDVPDLRRHVAETGSVFGYGKADPLPTADAVLGLEVDLLVPASVERIIHEGNVRQVRANVIVEGANGPITATAGDMLDDAGVLVVPDILANAGGVVVSYFEWVQAQQGLWWSADEVRSRLDARMTDVWRQVVERASADGTGLRAAAMDRAVARVAEACVARGLGH</sequence>
<organism evidence="6 7">
    <name type="scientific">Rhodococcus gannanensis</name>
    <dbReference type="NCBI Taxonomy" id="1960308"/>
    <lineage>
        <taxon>Bacteria</taxon>
        <taxon>Bacillati</taxon>
        <taxon>Actinomycetota</taxon>
        <taxon>Actinomycetes</taxon>
        <taxon>Mycobacteriales</taxon>
        <taxon>Nocardiaceae</taxon>
        <taxon>Rhodococcus</taxon>
    </lineage>
</organism>
<evidence type="ECO:0000313" key="7">
    <source>
        <dbReference type="Proteomes" id="UP001597286"/>
    </source>
</evidence>
<dbReference type="SUPFAM" id="SSF51735">
    <property type="entry name" value="NAD(P)-binding Rossmann-fold domains"/>
    <property type="match status" value="1"/>
</dbReference>
<proteinExistence type="inferred from homology"/>
<feature type="domain" description="Glutamate/phenylalanine/leucine/valine/L-tryptophan dehydrogenase C-terminal" evidence="5">
    <location>
        <begin position="189"/>
        <end position="420"/>
    </location>
</feature>
<evidence type="ECO:0000256" key="1">
    <source>
        <dbReference type="ARBA" id="ARBA00006382"/>
    </source>
</evidence>
<dbReference type="PROSITE" id="PS00074">
    <property type="entry name" value="GLFV_DEHYDROGENASE"/>
    <property type="match status" value="1"/>
</dbReference>
<dbReference type="InterPro" id="IPR036291">
    <property type="entry name" value="NAD(P)-bd_dom_sf"/>
</dbReference>
<reference evidence="7" key="1">
    <citation type="journal article" date="2019" name="Int. J. Syst. Evol. Microbiol.">
        <title>The Global Catalogue of Microorganisms (GCM) 10K type strain sequencing project: providing services to taxonomists for standard genome sequencing and annotation.</title>
        <authorList>
            <consortium name="The Broad Institute Genomics Platform"/>
            <consortium name="The Broad Institute Genome Sequencing Center for Infectious Disease"/>
            <person name="Wu L."/>
            <person name="Ma J."/>
        </authorList>
    </citation>
    <scope>NUCLEOTIDE SEQUENCE [LARGE SCALE GENOMIC DNA]</scope>
    <source>
        <strain evidence="7">DT72</strain>
    </source>
</reference>
<dbReference type="PRINTS" id="PR00082">
    <property type="entry name" value="GLFDHDRGNASE"/>
</dbReference>
<comment type="similarity">
    <text evidence="1 3 4">Belongs to the Glu/Leu/Phe/Val dehydrogenases family.</text>
</comment>
<dbReference type="Pfam" id="PF00208">
    <property type="entry name" value="ELFV_dehydrog"/>
    <property type="match status" value="1"/>
</dbReference>
<dbReference type="SUPFAM" id="SSF53223">
    <property type="entry name" value="Aminoacid dehydrogenase-like, N-terminal domain"/>
    <property type="match status" value="1"/>
</dbReference>
<gene>
    <name evidence="6" type="ORF">ACFSJG_06945</name>
</gene>
<dbReference type="InterPro" id="IPR006097">
    <property type="entry name" value="Glu/Leu/Phe/Val/Trp_DH_dimer"/>
</dbReference>
<dbReference type="InterPro" id="IPR033524">
    <property type="entry name" value="Glu/Leu/Phe/Val_DH_AS"/>
</dbReference>
<evidence type="ECO:0000256" key="2">
    <source>
        <dbReference type="ARBA" id="ARBA00023002"/>
    </source>
</evidence>
<dbReference type="EMBL" id="JBHUFB010000009">
    <property type="protein sequence ID" value="MFD1811948.1"/>
    <property type="molecule type" value="Genomic_DNA"/>
</dbReference>
<evidence type="ECO:0000256" key="4">
    <source>
        <dbReference type="RuleBase" id="RU004417"/>
    </source>
</evidence>
<dbReference type="PANTHER" id="PTHR11606:SF13">
    <property type="entry name" value="GLUTAMATE DEHYDROGENASE 1, MITOCHONDRIAL"/>
    <property type="match status" value="1"/>
</dbReference>
<keyword evidence="7" id="KW-1185">Reference proteome</keyword>
<name>A0ABW4P1U8_9NOCA</name>
<dbReference type="Pfam" id="PF02812">
    <property type="entry name" value="ELFV_dehydrog_N"/>
    <property type="match status" value="1"/>
</dbReference>
<evidence type="ECO:0000313" key="6">
    <source>
        <dbReference type="EMBL" id="MFD1811948.1"/>
    </source>
</evidence>
<dbReference type="PANTHER" id="PTHR11606">
    <property type="entry name" value="GLUTAMATE DEHYDROGENASE"/>
    <property type="match status" value="1"/>
</dbReference>
<dbReference type="Gene3D" id="3.40.50.720">
    <property type="entry name" value="NAD(P)-binding Rossmann-like Domain"/>
    <property type="match status" value="1"/>
</dbReference>
<dbReference type="InterPro" id="IPR014362">
    <property type="entry name" value="Glu_DH"/>
</dbReference>
<evidence type="ECO:0000256" key="3">
    <source>
        <dbReference type="PIRNR" id="PIRNR000185"/>
    </source>
</evidence>
<dbReference type="InterPro" id="IPR046346">
    <property type="entry name" value="Aminoacid_DH-like_N_sf"/>
</dbReference>
<dbReference type="InterPro" id="IPR033922">
    <property type="entry name" value="NAD_bind_Glu_DH"/>
</dbReference>
<keyword evidence="2 3" id="KW-0560">Oxidoreductase</keyword>
<comment type="caution">
    <text evidence="6">The sequence shown here is derived from an EMBL/GenBank/DDBJ whole genome shotgun (WGS) entry which is preliminary data.</text>
</comment>
<protein>
    <recommendedName>
        <fullName evidence="3">Glutamate dehydrogenase</fullName>
    </recommendedName>
</protein>